<name>A0A285TS37_9PROT</name>
<sequence>MTRINISIEDLHVIKQALQSAPEMSPSQKARAEEWLSFEILRREKIRVAQELLKKPDMSIEQVIGKIREVS</sequence>
<evidence type="ECO:0000313" key="1">
    <source>
        <dbReference type="EMBL" id="SOC26210.1"/>
    </source>
</evidence>
<dbReference type="AlphaFoldDB" id="A0A285TS37"/>
<accession>A0A285TS37</accession>
<dbReference type="Proteomes" id="UP000219068">
    <property type="component" value="Unassembled WGS sequence"/>
</dbReference>
<protein>
    <submittedName>
        <fullName evidence="1">Uncharacterized protein</fullName>
    </submittedName>
</protein>
<dbReference type="EMBL" id="OBMM01000005">
    <property type="protein sequence ID" value="SOC26210.1"/>
    <property type="molecule type" value="Genomic_DNA"/>
</dbReference>
<gene>
    <name evidence="1" type="ORF">SAMN05428964_10580</name>
</gene>
<dbReference type="RefSeq" id="WP_142994537.1">
    <property type="nucleotide sequence ID" value="NZ_OBMM01000005.1"/>
</dbReference>
<proteinExistence type="predicted"/>
<evidence type="ECO:0000313" key="2">
    <source>
        <dbReference type="Proteomes" id="UP000219068"/>
    </source>
</evidence>
<reference evidence="1 2" key="1">
    <citation type="submission" date="2017-08" db="EMBL/GenBank/DDBJ databases">
        <authorList>
            <person name="de Groot N.N."/>
        </authorList>
    </citation>
    <scope>NUCLEOTIDE SEQUENCE [LARGE SCALE GENOMIC DNA]</scope>
    <source>
        <strain evidence="1 2">USBA 78</strain>
    </source>
</reference>
<organism evidence="1 2">
    <name type="scientific">Thalassospira xiamenensis</name>
    <dbReference type="NCBI Taxonomy" id="220697"/>
    <lineage>
        <taxon>Bacteria</taxon>
        <taxon>Pseudomonadati</taxon>
        <taxon>Pseudomonadota</taxon>
        <taxon>Alphaproteobacteria</taxon>
        <taxon>Rhodospirillales</taxon>
        <taxon>Thalassospiraceae</taxon>
        <taxon>Thalassospira</taxon>
    </lineage>
</organism>